<name>A0A2S6IBR4_9ACTN</name>
<dbReference type="AlphaFoldDB" id="A0A2S6IBR4"/>
<sequence>MVLDTERVSTAEEPTGGRQELVAATYGQQLRRISFAGADLTSVRAAKHLGLDRCSFAGADLRHATLEQVFFKMCDLRGADLRAASLRGVRFAACDLRGADLRGADLHGASFGRVNTGDDTGRTLLTGARLDPGALDDATVEPGTALPSD</sequence>
<proteinExistence type="predicted"/>
<dbReference type="EMBL" id="PTJD01000034">
    <property type="protein sequence ID" value="PPK89798.1"/>
    <property type="molecule type" value="Genomic_DNA"/>
</dbReference>
<dbReference type="SUPFAM" id="SSF141571">
    <property type="entry name" value="Pentapeptide repeat-like"/>
    <property type="match status" value="1"/>
</dbReference>
<dbReference type="Pfam" id="PF13599">
    <property type="entry name" value="Pentapeptide_4"/>
    <property type="match status" value="1"/>
</dbReference>
<dbReference type="Proteomes" id="UP000239485">
    <property type="component" value="Unassembled WGS sequence"/>
</dbReference>
<reference evidence="1 2" key="1">
    <citation type="submission" date="2018-02" db="EMBL/GenBank/DDBJ databases">
        <title>Genomic Encyclopedia of Archaeal and Bacterial Type Strains, Phase II (KMG-II): from individual species to whole genera.</title>
        <authorList>
            <person name="Goeker M."/>
        </authorList>
    </citation>
    <scope>NUCLEOTIDE SEQUENCE [LARGE SCALE GENOMIC DNA]</scope>
    <source>
        <strain evidence="1 2">DSM 22857</strain>
    </source>
</reference>
<dbReference type="InterPro" id="IPR001646">
    <property type="entry name" value="5peptide_repeat"/>
</dbReference>
<dbReference type="Gene3D" id="2.160.20.80">
    <property type="entry name" value="E3 ubiquitin-protein ligase SopA"/>
    <property type="match status" value="1"/>
</dbReference>
<dbReference type="PANTHER" id="PTHR14136">
    <property type="entry name" value="BTB_POZ DOMAIN-CONTAINING PROTEIN KCTD9"/>
    <property type="match status" value="1"/>
</dbReference>
<evidence type="ECO:0000313" key="2">
    <source>
        <dbReference type="Proteomes" id="UP000239485"/>
    </source>
</evidence>
<comment type="caution">
    <text evidence="1">The sequence shown here is derived from an EMBL/GenBank/DDBJ whole genome shotgun (WGS) entry which is preliminary data.</text>
</comment>
<evidence type="ECO:0000313" key="1">
    <source>
        <dbReference type="EMBL" id="PPK89798.1"/>
    </source>
</evidence>
<dbReference type="InterPro" id="IPR051082">
    <property type="entry name" value="Pentapeptide-BTB/POZ_domain"/>
</dbReference>
<dbReference type="PANTHER" id="PTHR14136:SF17">
    <property type="entry name" value="BTB_POZ DOMAIN-CONTAINING PROTEIN KCTD9"/>
    <property type="match status" value="1"/>
</dbReference>
<gene>
    <name evidence="1" type="ORF">CLV92_1341</name>
</gene>
<accession>A0A2S6IBR4</accession>
<keyword evidence="2" id="KW-1185">Reference proteome</keyword>
<protein>
    <submittedName>
        <fullName evidence="1">Pentapeptide repeat protein</fullName>
    </submittedName>
</protein>
<organism evidence="1 2">
    <name type="scientific">Kineococcus xinjiangensis</name>
    <dbReference type="NCBI Taxonomy" id="512762"/>
    <lineage>
        <taxon>Bacteria</taxon>
        <taxon>Bacillati</taxon>
        <taxon>Actinomycetota</taxon>
        <taxon>Actinomycetes</taxon>
        <taxon>Kineosporiales</taxon>
        <taxon>Kineosporiaceae</taxon>
        <taxon>Kineococcus</taxon>
    </lineage>
</organism>